<feature type="transmembrane region" description="Helical" evidence="1">
    <location>
        <begin position="27"/>
        <end position="46"/>
    </location>
</feature>
<keyword evidence="3" id="KW-1185">Reference proteome</keyword>
<evidence type="ECO:0000256" key="1">
    <source>
        <dbReference type="SAM" id="Phobius"/>
    </source>
</evidence>
<dbReference type="Proteomes" id="UP001499979">
    <property type="component" value="Unassembled WGS sequence"/>
</dbReference>
<organism evidence="2 3">
    <name type="scientific">Nocardioides aquiterrae</name>
    <dbReference type="NCBI Taxonomy" id="203799"/>
    <lineage>
        <taxon>Bacteria</taxon>
        <taxon>Bacillati</taxon>
        <taxon>Actinomycetota</taxon>
        <taxon>Actinomycetes</taxon>
        <taxon>Propionibacteriales</taxon>
        <taxon>Nocardioidaceae</taxon>
        <taxon>Nocardioides</taxon>
    </lineage>
</organism>
<comment type="caution">
    <text evidence="2">The sequence shown here is derived from an EMBL/GenBank/DDBJ whole genome shotgun (WGS) entry which is preliminary data.</text>
</comment>
<evidence type="ECO:0000313" key="3">
    <source>
        <dbReference type="Proteomes" id="UP001499979"/>
    </source>
</evidence>
<feature type="transmembrane region" description="Helical" evidence="1">
    <location>
        <begin position="58"/>
        <end position="76"/>
    </location>
</feature>
<accession>A0ABN1UEZ6</accession>
<dbReference type="EMBL" id="BAAAJE010000015">
    <property type="protein sequence ID" value="GAA1148350.1"/>
    <property type="molecule type" value="Genomic_DNA"/>
</dbReference>
<keyword evidence="1" id="KW-1133">Transmembrane helix</keyword>
<keyword evidence="1" id="KW-0472">Membrane</keyword>
<evidence type="ECO:0000313" key="2">
    <source>
        <dbReference type="EMBL" id="GAA1148350.1"/>
    </source>
</evidence>
<keyword evidence="1" id="KW-0812">Transmembrane</keyword>
<protein>
    <submittedName>
        <fullName evidence="2">Uncharacterized protein</fullName>
    </submittedName>
</protein>
<name>A0ABN1UEZ6_9ACTN</name>
<reference evidence="2 3" key="1">
    <citation type="journal article" date="2019" name="Int. J. Syst. Evol. Microbiol.">
        <title>The Global Catalogue of Microorganisms (GCM) 10K type strain sequencing project: providing services to taxonomists for standard genome sequencing and annotation.</title>
        <authorList>
            <consortium name="The Broad Institute Genomics Platform"/>
            <consortium name="The Broad Institute Genome Sequencing Center for Infectious Disease"/>
            <person name="Wu L."/>
            <person name="Ma J."/>
        </authorList>
    </citation>
    <scope>NUCLEOTIDE SEQUENCE [LARGE SCALE GENOMIC DNA]</scope>
    <source>
        <strain evidence="2 3">JCM 11813</strain>
    </source>
</reference>
<proteinExistence type="predicted"/>
<gene>
    <name evidence="2" type="ORF">GCM10009606_28820</name>
</gene>
<sequence length="180" mass="19922">MWRGVVVALAALALVVGGISIGWIAVLGTAAGMAVTGAVVSFAWVQEPRRRWRAMSDLALWFGIGAVLMLGLPVAFGPWALFLLIAIGVTCPPLLDLAVRELRQRRPVASTGTVHRLEAGDLERRWVRTSRELRDRRGDVQAVLALVQERERLLDEIERRDPAAFDAVLVRAGWREPQDR</sequence>